<keyword evidence="2" id="KW-1185">Reference proteome</keyword>
<proteinExistence type="predicted"/>
<reference evidence="1 2" key="1">
    <citation type="submission" date="2020-04" db="EMBL/GenBank/DDBJ databases">
        <title>MicrobeNet Type strains.</title>
        <authorList>
            <person name="Nicholson A.C."/>
        </authorList>
    </citation>
    <scope>NUCLEOTIDE SEQUENCE [LARGE SCALE GENOMIC DNA]</scope>
    <source>
        <strain evidence="1 2">ATCC BAA-330</strain>
    </source>
</reference>
<accession>A0ABX1LJS7</accession>
<organism evidence="1 2">
    <name type="scientific">Tsukamurella columbiensis</name>
    <dbReference type="NCBI Taxonomy" id="128509"/>
    <lineage>
        <taxon>Bacteria</taxon>
        <taxon>Bacillati</taxon>
        <taxon>Actinomycetota</taxon>
        <taxon>Actinomycetes</taxon>
        <taxon>Mycobacteriales</taxon>
        <taxon>Tsukamurellaceae</taxon>
        <taxon>Tsukamurella</taxon>
    </lineage>
</organism>
<evidence type="ECO:0000313" key="2">
    <source>
        <dbReference type="Proteomes" id="UP000556611"/>
    </source>
</evidence>
<dbReference type="EMBL" id="JABARZ010000043">
    <property type="protein sequence ID" value="NMD58546.1"/>
    <property type="molecule type" value="Genomic_DNA"/>
</dbReference>
<name>A0ABX1LJS7_9ACTN</name>
<dbReference type="RefSeq" id="WP_223120767.1">
    <property type="nucleotide sequence ID" value="NZ_JABARZ010000043.1"/>
</dbReference>
<comment type="caution">
    <text evidence="1">The sequence shown here is derived from an EMBL/GenBank/DDBJ whole genome shotgun (WGS) entry which is preliminary data.</text>
</comment>
<dbReference type="Proteomes" id="UP000556611">
    <property type="component" value="Unassembled WGS sequence"/>
</dbReference>
<sequence length="69" mass="7264">MRLTRPRLRLTLAALFTAILLVGTAVVVPGLASRAAAEPWKPGPGVAGMINPEWIASHDGPTQYPGMTV</sequence>
<evidence type="ECO:0000313" key="1">
    <source>
        <dbReference type="EMBL" id="NMD58546.1"/>
    </source>
</evidence>
<protein>
    <submittedName>
        <fullName evidence="1">Uncharacterized protein</fullName>
    </submittedName>
</protein>
<gene>
    <name evidence="1" type="ORF">HHU10_23305</name>
</gene>
<feature type="non-terminal residue" evidence="1">
    <location>
        <position position="69"/>
    </location>
</feature>